<proteinExistence type="inferred from homology"/>
<dbReference type="InterPro" id="IPR002133">
    <property type="entry name" value="S-AdoMet_synthetase"/>
</dbReference>
<dbReference type="PROSITE" id="PS00376">
    <property type="entry name" value="ADOMET_SYNTHASE_1"/>
    <property type="match status" value="1"/>
</dbReference>
<comment type="pathway">
    <text evidence="1 11">Amino-acid biosynthesis; S-adenosyl-L-methionine biosynthesis; S-adenosyl-L-methionine from L-methionine: step 1/1.</text>
</comment>
<feature type="region of interest" description="Flexible loop" evidence="11">
    <location>
        <begin position="99"/>
        <end position="109"/>
    </location>
</feature>
<evidence type="ECO:0000256" key="4">
    <source>
        <dbReference type="ARBA" id="ARBA00022563"/>
    </source>
</evidence>
<keyword evidence="7 11" id="KW-0547">Nucleotide-binding</keyword>
<dbReference type="AlphaFoldDB" id="A0A9X3PAD2"/>
<keyword evidence="9 11" id="KW-0460">Magnesium</keyword>
<dbReference type="FunFam" id="3.30.300.10:FF:000006">
    <property type="entry name" value="S-adenosylmethionine synthase"/>
    <property type="match status" value="1"/>
</dbReference>
<feature type="binding site" description="in other chain" evidence="11">
    <location>
        <position position="15"/>
    </location>
    <ligand>
        <name>ATP</name>
        <dbReference type="ChEBI" id="CHEBI:30616"/>
        <note>ligand shared between two neighboring subunits</note>
    </ligand>
</feature>
<dbReference type="SUPFAM" id="SSF55973">
    <property type="entry name" value="S-adenosylmethionine synthetase"/>
    <property type="match status" value="3"/>
</dbReference>
<dbReference type="InterPro" id="IPR022629">
    <property type="entry name" value="S-AdoMet_synt_central"/>
</dbReference>
<evidence type="ECO:0000259" key="16">
    <source>
        <dbReference type="Pfam" id="PF02773"/>
    </source>
</evidence>
<evidence type="ECO:0000256" key="9">
    <source>
        <dbReference type="ARBA" id="ARBA00022842"/>
    </source>
</evidence>
<dbReference type="CDD" id="cd18079">
    <property type="entry name" value="S-AdoMet_synt"/>
    <property type="match status" value="1"/>
</dbReference>
<evidence type="ECO:0000256" key="5">
    <source>
        <dbReference type="ARBA" id="ARBA00022679"/>
    </source>
</evidence>
<protein>
    <recommendedName>
        <fullName evidence="11">S-adenosylmethionine synthase</fullName>
        <shortName evidence="11">AdoMet synthase</shortName>
        <ecNumber evidence="11">2.5.1.6</ecNumber>
    </recommendedName>
    <alternativeName>
        <fullName evidence="11">MAT</fullName>
    </alternativeName>
    <alternativeName>
        <fullName evidence="11">Methionine adenosyltransferase</fullName>
    </alternativeName>
</protein>
<evidence type="ECO:0000256" key="12">
    <source>
        <dbReference type="RuleBase" id="RU000542"/>
    </source>
</evidence>
<feature type="binding site" description="in other chain" evidence="11">
    <location>
        <begin position="243"/>
        <end position="244"/>
    </location>
    <ligand>
        <name>ATP</name>
        <dbReference type="ChEBI" id="CHEBI:30616"/>
        <note>ligand shared between two neighboring subunits</note>
    </ligand>
</feature>
<dbReference type="PIRSF" id="PIRSF000497">
    <property type="entry name" value="MAT"/>
    <property type="match status" value="1"/>
</dbReference>
<evidence type="ECO:0000256" key="1">
    <source>
        <dbReference type="ARBA" id="ARBA00005224"/>
    </source>
</evidence>
<dbReference type="InterPro" id="IPR022630">
    <property type="entry name" value="S-AdoMet_synt_C"/>
</dbReference>
<feature type="binding site" description="in other chain" evidence="11">
    <location>
        <position position="56"/>
    </location>
    <ligand>
        <name>L-methionine</name>
        <dbReference type="ChEBI" id="CHEBI:57844"/>
        <note>ligand shared between two neighboring subunits</note>
    </ligand>
</feature>
<feature type="binding site" description="in other chain" evidence="11">
    <location>
        <begin position="258"/>
        <end position="259"/>
    </location>
    <ligand>
        <name>ATP</name>
        <dbReference type="ChEBI" id="CHEBI:30616"/>
        <note>ligand shared between two neighboring subunits</note>
    </ligand>
</feature>
<dbReference type="GO" id="GO:0005524">
    <property type="term" value="F:ATP binding"/>
    <property type="evidence" value="ECO:0007669"/>
    <property type="project" value="UniProtKB-UniRule"/>
</dbReference>
<dbReference type="GO" id="GO:0006556">
    <property type="term" value="P:S-adenosylmethionine biosynthetic process"/>
    <property type="evidence" value="ECO:0007669"/>
    <property type="project" value="UniProtKB-UniRule"/>
</dbReference>
<evidence type="ECO:0000256" key="3">
    <source>
        <dbReference type="ARBA" id="ARBA00022490"/>
    </source>
</evidence>
<feature type="binding site" evidence="11">
    <location>
        <position position="252"/>
    </location>
    <ligand>
        <name>ATP</name>
        <dbReference type="ChEBI" id="CHEBI:30616"/>
        <note>ligand shared between two neighboring subunits</note>
    </ligand>
</feature>
<dbReference type="InterPro" id="IPR022628">
    <property type="entry name" value="S-AdoMet_synt_N"/>
</dbReference>
<dbReference type="PROSITE" id="PS00377">
    <property type="entry name" value="ADOMET_SYNTHASE_2"/>
    <property type="match status" value="1"/>
</dbReference>
<feature type="domain" description="S-adenosylmethionine synthetase C-terminal" evidence="16">
    <location>
        <begin position="246"/>
        <end position="384"/>
    </location>
</feature>
<comment type="catalytic activity">
    <reaction evidence="11">
        <text>L-methionine + ATP + H2O = S-adenosyl-L-methionine + phosphate + diphosphate</text>
        <dbReference type="Rhea" id="RHEA:21080"/>
        <dbReference type="ChEBI" id="CHEBI:15377"/>
        <dbReference type="ChEBI" id="CHEBI:30616"/>
        <dbReference type="ChEBI" id="CHEBI:33019"/>
        <dbReference type="ChEBI" id="CHEBI:43474"/>
        <dbReference type="ChEBI" id="CHEBI:57844"/>
        <dbReference type="ChEBI" id="CHEBI:59789"/>
        <dbReference type="EC" id="2.5.1.6"/>
    </reaction>
</comment>
<evidence type="ECO:0000313" key="17">
    <source>
        <dbReference type="EMBL" id="MDA1359873.1"/>
    </source>
</evidence>
<accession>A0A9X3PAD2</accession>
<comment type="function">
    <text evidence="11">Catalyzes the formation of S-adenosylmethionine (AdoMet) from methionine and ATP. The overall synthetic reaction is composed of two sequential steps, AdoMet formation and the subsequent tripolyphosphate hydrolysis which occurs prior to release of AdoMet from the enzyme.</text>
</comment>
<feature type="binding site" description="in other chain" evidence="11">
    <location>
        <position position="99"/>
    </location>
    <ligand>
        <name>L-methionine</name>
        <dbReference type="ChEBI" id="CHEBI:57844"/>
        <note>ligand shared between two neighboring subunits</note>
    </ligand>
</feature>
<feature type="binding site" evidence="11">
    <location>
        <position position="17"/>
    </location>
    <ligand>
        <name>Mg(2+)</name>
        <dbReference type="ChEBI" id="CHEBI:18420"/>
    </ligand>
</feature>
<keyword evidence="3 11" id="KW-0963">Cytoplasm</keyword>
<comment type="caution">
    <text evidence="17">The sequence shown here is derived from an EMBL/GenBank/DDBJ whole genome shotgun (WGS) entry which is preliminary data.</text>
</comment>
<dbReference type="NCBIfam" id="TIGR01034">
    <property type="entry name" value="metK"/>
    <property type="match status" value="1"/>
</dbReference>
<dbReference type="GO" id="GO:0005737">
    <property type="term" value="C:cytoplasm"/>
    <property type="evidence" value="ECO:0007669"/>
    <property type="project" value="UniProtKB-SubCell"/>
</dbReference>
<evidence type="ECO:0000256" key="7">
    <source>
        <dbReference type="ARBA" id="ARBA00022741"/>
    </source>
</evidence>
<dbReference type="InterPro" id="IPR022631">
    <property type="entry name" value="ADOMET_SYNTHASE_CS"/>
</dbReference>
<dbReference type="InterPro" id="IPR022636">
    <property type="entry name" value="S-AdoMet_synthetase_sfam"/>
</dbReference>
<dbReference type="Pfam" id="PF00438">
    <property type="entry name" value="S-AdoMet_synt_N"/>
    <property type="match status" value="1"/>
</dbReference>
<dbReference type="Proteomes" id="UP001146067">
    <property type="component" value="Unassembled WGS sequence"/>
</dbReference>
<keyword evidence="8 11" id="KW-0067">ATP-binding</keyword>
<keyword evidence="10 11" id="KW-0630">Potassium</keyword>
<name>A0A9X3PAD2_9ACTN</name>
<evidence type="ECO:0000259" key="15">
    <source>
        <dbReference type="Pfam" id="PF02772"/>
    </source>
</evidence>
<feature type="binding site" evidence="11">
    <location>
        <position position="279"/>
    </location>
    <ligand>
        <name>ATP</name>
        <dbReference type="ChEBI" id="CHEBI:30616"/>
        <note>ligand shared between two neighboring subunits</note>
    </ligand>
</feature>
<organism evidence="17 18">
    <name type="scientific">Glycomyces luteolus</name>
    <dbReference type="NCBI Taxonomy" id="2670330"/>
    <lineage>
        <taxon>Bacteria</taxon>
        <taxon>Bacillati</taxon>
        <taxon>Actinomycetota</taxon>
        <taxon>Actinomycetes</taxon>
        <taxon>Glycomycetales</taxon>
        <taxon>Glycomycetaceae</taxon>
        <taxon>Glycomyces</taxon>
    </lineage>
</organism>
<comment type="similarity">
    <text evidence="2 11 13">Belongs to the AdoMet synthase family.</text>
</comment>
<evidence type="ECO:0000256" key="8">
    <source>
        <dbReference type="ARBA" id="ARBA00022840"/>
    </source>
</evidence>
<dbReference type="Pfam" id="PF02773">
    <property type="entry name" value="S-AdoMet_synt_C"/>
    <property type="match status" value="1"/>
</dbReference>
<dbReference type="GO" id="GO:0004478">
    <property type="term" value="F:methionine adenosyltransferase activity"/>
    <property type="evidence" value="ECO:0007669"/>
    <property type="project" value="UniProtKB-UniRule"/>
</dbReference>
<dbReference type="EMBL" id="JAPZVP010000006">
    <property type="protein sequence ID" value="MDA1359873.1"/>
    <property type="molecule type" value="Genomic_DNA"/>
</dbReference>
<feature type="binding site" evidence="11">
    <location>
        <position position="275"/>
    </location>
    <ligand>
        <name>ATP</name>
        <dbReference type="ChEBI" id="CHEBI:30616"/>
        <note>ligand shared between two neighboring subunits</note>
    </ligand>
</feature>
<comment type="subunit">
    <text evidence="11">Homotetramer; dimer of dimers.</text>
</comment>
<dbReference type="Pfam" id="PF02772">
    <property type="entry name" value="S-AdoMet_synt_M"/>
    <property type="match status" value="1"/>
</dbReference>
<evidence type="ECO:0000256" key="6">
    <source>
        <dbReference type="ARBA" id="ARBA00022723"/>
    </source>
</evidence>
<evidence type="ECO:0000259" key="14">
    <source>
        <dbReference type="Pfam" id="PF00438"/>
    </source>
</evidence>
<reference evidence="17" key="1">
    <citation type="submission" date="2022-12" db="EMBL/GenBank/DDBJ databases">
        <title>Gycomyces niveus sp.nov.,a novel actinomycete isolated from soil in Shouguan.</title>
        <authorList>
            <person name="Yang X."/>
        </authorList>
    </citation>
    <scope>NUCLEOTIDE SEQUENCE</scope>
    <source>
        <strain evidence="17">NEAU-A15</strain>
    </source>
</reference>
<evidence type="ECO:0000256" key="10">
    <source>
        <dbReference type="ARBA" id="ARBA00022958"/>
    </source>
</evidence>
<dbReference type="PANTHER" id="PTHR11964">
    <property type="entry name" value="S-ADENOSYLMETHIONINE SYNTHETASE"/>
    <property type="match status" value="1"/>
</dbReference>
<gene>
    <name evidence="11 17" type="primary">metK</name>
    <name evidence="17" type="ORF">O1R50_09580</name>
</gene>
<keyword evidence="18" id="KW-1185">Reference proteome</keyword>
<feature type="binding site" evidence="11">
    <location>
        <position position="252"/>
    </location>
    <ligand>
        <name>L-methionine</name>
        <dbReference type="ChEBI" id="CHEBI:57844"/>
        <note>ligand shared between two neighboring subunits</note>
    </ligand>
</feature>
<evidence type="ECO:0000256" key="11">
    <source>
        <dbReference type="HAMAP-Rule" id="MF_00086"/>
    </source>
</evidence>
<feature type="binding site" description="in other chain" evidence="11">
    <location>
        <position position="283"/>
    </location>
    <ligand>
        <name>L-methionine</name>
        <dbReference type="ChEBI" id="CHEBI:57844"/>
        <note>ligand shared between two neighboring subunits</note>
    </ligand>
</feature>
<evidence type="ECO:0000256" key="13">
    <source>
        <dbReference type="RuleBase" id="RU004462"/>
    </source>
</evidence>
<comment type="cofactor">
    <cofactor evidence="11">
        <name>Mg(2+)</name>
        <dbReference type="ChEBI" id="CHEBI:18420"/>
    </cofactor>
    <text evidence="11">Binds 2 divalent ions per subunit.</text>
</comment>
<comment type="cofactor">
    <cofactor evidence="11">
        <name>K(+)</name>
        <dbReference type="ChEBI" id="CHEBI:29103"/>
    </cofactor>
    <text evidence="11">Binds 1 potassium ion per subunit.</text>
</comment>
<dbReference type="Gene3D" id="3.30.300.10">
    <property type="match status" value="3"/>
</dbReference>
<dbReference type="GO" id="GO:0006730">
    <property type="term" value="P:one-carbon metabolic process"/>
    <property type="evidence" value="ECO:0007669"/>
    <property type="project" value="UniProtKB-KW"/>
</dbReference>
<dbReference type="EC" id="2.5.1.6" evidence="11"/>
<dbReference type="RefSeq" id="WP_270109766.1">
    <property type="nucleotide sequence ID" value="NZ_JAPZVP010000006.1"/>
</dbReference>
<dbReference type="HAMAP" id="MF_00086">
    <property type="entry name" value="S_AdoMet_synth1"/>
    <property type="match status" value="1"/>
</dbReference>
<dbReference type="GO" id="GO:0000287">
    <property type="term" value="F:magnesium ion binding"/>
    <property type="evidence" value="ECO:0007669"/>
    <property type="project" value="UniProtKB-UniRule"/>
</dbReference>
<evidence type="ECO:0000256" key="2">
    <source>
        <dbReference type="ARBA" id="ARBA00009685"/>
    </source>
</evidence>
<keyword evidence="5 11" id="KW-0808">Transferase</keyword>
<feature type="binding site" description="in other chain" evidence="11">
    <location>
        <begin position="175"/>
        <end position="177"/>
    </location>
    <ligand>
        <name>ATP</name>
        <dbReference type="ChEBI" id="CHEBI:30616"/>
        <note>ligand shared between two neighboring subunits</note>
    </ligand>
</feature>
<keyword evidence="6 11" id="KW-0479">Metal-binding</keyword>
<keyword evidence="4 11" id="KW-0554">One-carbon metabolism</keyword>
<comment type="subcellular location">
    <subcellularLocation>
        <location evidence="11 12">Cytoplasm</location>
    </subcellularLocation>
</comment>
<feature type="domain" description="S-adenosylmethionine synthetase N-terminal" evidence="14">
    <location>
        <begin position="4"/>
        <end position="101"/>
    </location>
</feature>
<feature type="domain" description="S-adenosylmethionine synthetase central" evidence="15">
    <location>
        <begin position="126"/>
        <end position="244"/>
    </location>
</feature>
<evidence type="ECO:0000313" key="18">
    <source>
        <dbReference type="Proteomes" id="UP001146067"/>
    </source>
</evidence>
<feature type="binding site" evidence="11">
    <location>
        <position position="43"/>
    </location>
    <ligand>
        <name>K(+)</name>
        <dbReference type="ChEBI" id="CHEBI:29103"/>
    </ligand>
</feature>
<sequence length="397" mass="42433">MARRLFTSESVTEGHPDKIADQISDGILDALLGEDPSSRVAVETLITTGQVHVAGEVTTHAYADIPRIVRDTILRIGYDSSKKGFDGASCGVNVSIGGQSPDIAQGVDKAWESRVDSGDIDEMDLQGAGDQGLMFGFACRETPELMPLPIALAHRLSQRLTEVRKDGTVPYLRPDGKTQVTIEYEGNKPVRLDTVVVSSQHAPDISLDSLLSPDVAEHVIAPVVSGLDLDTADYKLLVNPTGRFEIGGPMGDAGLTGRKIIVDTYGGYARHGGGAFSGKDPSKVDRSAAYAARWVAKNVVAAGLAERCEVQVAYAIGKAKPVSVAVDAQGTETVDPARIERAVLEVFDLRPAAIIRDLNLIRPVYSKTAAYGHFGRELPEFTWEATDRAAALKEAVN</sequence>